<evidence type="ECO:0000313" key="3">
    <source>
        <dbReference type="Proteomes" id="UP000465263"/>
    </source>
</evidence>
<name>A0A7I9XMF4_9MYCO</name>
<accession>A0A7I9XMF4</accession>
<dbReference type="Proteomes" id="UP000465263">
    <property type="component" value="Unassembled WGS sequence"/>
</dbReference>
<organism evidence="2 3">
    <name type="scientific">Mycolicibacter senuensis</name>
    <dbReference type="NCBI Taxonomy" id="386913"/>
    <lineage>
        <taxon>Bacteria</taxon>
        <taxon>Bacillati</taxon>
        <taxon>Actinomycetota</taxon>
        <taxon>Actinomycetes</taxon>
        <taxon>Mycobacteriales</taxon>
        <taxon>Mycobacteriaceae</taxon>
        <taxon>Mycolicibacter</taxon>
    </lineage>
</organism>
<dbReference type="Pfam" id="PF21923">
    <property type="entry name" value="BON_like"/>
    <property type="match status" value="1"/>
</dbReference>
<evidence type="ECO:0000259" key="1">
    <source>
        <dbReference type="Pfam" id="PF21923"/>
    </source>
</evidence>
<feature type="domain" description="Peptidoglycan-binding protein ArfA BON-like" evidence="1">
    <location>
        <begin position="38"/>
        <end position="83"/>
    </location>
</feature>
<keyword evidence="3" id="KW-1185">Reference proteome</keyword>
<dbReference type="OrthoDB" id="4762355at2"/>
<dbReference type="RefSeq" id="WP_085085241.1">
    <property type="nucleotide sequence ID" value="NZ_BLKV01000001.1"/>
</dbReference>
<proteinExistence type="predicted"/>
<protein>
    <recommendedName>
        <fullName evidence="1">Peptidoglycan-binding protein ArfA BON-like domain-containing protein</fullName>
    </recommendedName>
</protein>
<evidence type="ECO:0000313" key="2">
    <source>
        <dbReference type="EMBL" id="GFG70730.1"/>
    </source>
</evidence>
<dbReference type="AlphaFoldDB" id="A0A7I9XMF4"/>
<dbReference type="Gene3D" id="3.40.1520.20">
    <property type="match status" value="1"/>
</dbReference>
<dbReference type="InterPro" id="IPR054121">
    <property type="entry name" value="ArfA_BON-like"/>
</dbReference>
<dbReference type="PROSITE" id="PS51257">
    <property type="entry name" value="PROKAR_LIPOPROTEIN"/>
    <property type="match status" value="1"/>
</dbReference>
<comment type="caution">
    <text evidence="2">The sequence shown here is derived from an EMBL/GenBank/DDBJ whole genome shotgun (WGS) entry which is preliminary data.</text>
</comment>
<sequence>MRAWLVAAALLAVLLGATGCGLREGSPDHPGAAVPVPLSVIRQGNEITLTGDVPDPAAKRALVDAVITSADDVTVVDRLGVRPGAATPDFAASAPVFEAAAVIGDFALHAAGDSVTLVGTAAKPDEAAAVEAAAHDAWPRTDIVNELVISGPGTR</sequence>
<reference evidence="2 3" key="1">
    <citation type="journal article" date="2019" name="Emerg. Microbes Infect.">
        <title>Comprehensive subspecies identification of 175 nontuberculous mycobacteria species based on 7547 genomic profiles.</title>
        <authorList>
            <person name="Matsumoto Y."/>
            <person name="Kinjo T."/>
            <person name="Motooka D."/>
            <person name="Nabeya D."/>
            <person name="Jung N."/>
            <person name="Uechi K."/>
            <person name="Horii T."/>
            <person name="Iida T."/>
            <person name="Fujita J."/>
            <person name="Nakamura S."/>
        </authorList>
    </citation>
    <scope>NUCLEOTIDE SEQUENCE [LARGE SCALE GENOMIC DNA]</scope>
    <source>
        <strain evidence="2 3">JCM 16017</strain>
    </source>
</reference>
<gene>
    <name evidence="2" type="ORF">MSEN_24500</name>
</gene>
<dbReference type="EMBL" id="BLKV01000001">
    <property type="protein sequence ID" value="GFG70730.1"/>
    <property type="molecule type" value="Genomic_DNA"/>
</dbReference>